<evidence type="ECO:0000256" key="3">
    <source>
        <dbReference type="SAM" id="MobiDB-lite"/>
    </source>
</evidence>
<dbReference type="PANTHER" id="PTHR18870:SF9">
    <property type="entry name" value="PROTEIN TAG-278-RELATED"/>
    <property type="match status" value="1"/>
</dbReference>
<dbReference type="WBParaSite" id="PEQ_0000846901-mRNA-1">
    <property type="protein sequence ID" value="PEQ_0000846901-mRNA-1"/>
    <property type="gene ID" value="PEQ_0000846901"/>
</dbReference>
<evidence type="ECO:0000313" key="4">
    <source>
        <dbReference type="Proteomes" id="UP000887564"/>
    </source>
</evidence>
<name>A0A914RPP6_PAREQ</name>
<evidence type="ECO:0000256" key="1">
    <source>
        <dbReference type="ARBA" id="ARBA00023054"/>
    </source>
</evidence>
<evidence type="ECO:0000313" key="5">
    <source>
        <dbReference type="WBParaSite" id="PEQ_0000846901-mRNA-1"/>
    </source>
</evidence>
<organism evidence="4 5">
    <name type="scientific">Parascaris equorum</name>
    <name type="common">Equine roundworm</name>
    <dbReference type="NCBI Taxonomy" id="6256"/>
    <lineage>
        <taxon>Eukaryota</taxon>
        <taxon>Metazoa</taxon>
        <taxon>Ecdysozoa</taxon>
        <taxon>Nematoda</taxon>
        <taxon>Chromadorea</taxon>
        <taxon>Rhabditida</taxon>
        <taxon>Spirurina</taxon>
        <taxon>Ascaridomorpha</taxon>
        <taxon>Ascaridoidea</taxon>
        <taxon>Ascarididae</taxon>
        <taxon>Parascaris</taxon>
    </lineage>
</organism>
<feature type="compositionally biased region" description="Basic and acidic residues" evidence="3">
    <location>
        <begin position="773"/>
        <end position="804"/>
    </location>
</feature>
<sequence>AEFASSKKDDHIQKKNDTVLKPKKIIIFNDCGFTFPTNNVVMFHPAVSKSNNLQSAPDNKLLIYPNDPIYKSENRAPRGRETELKKKIQTLEDTVAEYERQKYNVMGTFSEYRERISQLPYGLFSLTRSKPLEKGIGLGETFEMKLRRAQSLYETELTAAKMLYSKELEALRDHEEALKDELLARQDEFHDRLQELQHQSKRSREELATCKNEVTALEKRLQAKEAELLAISKELSKVESELQQTKQQYREQEEELQRKSNLLNIVETAKSKLEAVIRDLQTEVKALKNKVEFLEKERANLQSQSESQTQLQNSQVHALEAVLESVTKEKESTKKHYEGLLDKERQQAEEREYAMKKEFSAKLNELEEQYNVLKEQLEQNAQRDKEELQDDDLPKLIDKMEELKAELEKSKERILEKEDEIKELKKQIEQENELNDDQLAVIRDEIRTELVSVLEEEKRTEQTEREKLFELVKQLQTDNKHLDEQLKEFSNKTDSERLMNDLREREKRIDEMEKTQKRTKEEFESHLEERVEEETLKVTTTYEEKFEEVKREAEQENLLHEVTTIRAELDKKNIEIKNFSKKTDEYLRARNGIGCEITKTSRGNKEQIIEAPCFISVPLNSGIMCKSRKYECWIHGIALFRPELVSDGIQTDELPQLTRETHEYSTQEQQTELDEEEFPLIHHNNRKEKDEVISHLREELFNQPCYEGSEHEGKKNRSQSVATGEHMAMCQRAASKFQTLVSQMTEKKDRCKLKNIDKVNAEGTNSECVELAKNKKDKEKEKKDMEKERDKREKEREKEKERASKSSGTIHRAKSPSLLTRLRDRSPAKAKSPTM</sequence>
<keyword evidence="4" id="KW-1185">Reference proteome</keyword>
<proteinExistence type="predicted"/>
<feature type="region of interest" description="Disordered" evidence="3">
    <location>
        <begin position="773"/>
        <end position="835"/>
    </location>
</feature>
<reference evidence="5" key="1">
    <citation type="submission" date="2022-11" db="UniProtKB">
        <authorList>
            <consortium name="WormBaseParasite"/>
        </authorList>
    </citation>
    <scope>IDENTIFICATION</scope>
</reference>
<feature type="coiled-coil region" evidence="2">
    <location>
        <begin position="161"/>
        <end position="311"/>
    </location>
</feature>
<dbReference type="AlphaFoldDB" id="A0A914RPP6"/>
<dbReference type="PANTHER" id="PTHR18870">
    <property type="entry name" value="PROTEIN TAG-278-RELATED"/>
    <property type="match status" value="1"/>
</dbReference>
<protein>
    <submittedName>
        <fullName evidence="5">Uncharacterized protein</fullName>
    </submittedName>
</protein>
<keyword evidence="1 2" id="KW-0175">Coiled coil</keyword>
<evidence type="ECO:0000256" key="2">
    <source>
        <dbReference type="SAM" id="Coils"/>
    </source>
</evidence>
<accession>A0A914RPP6</accession>
<feature type="coiled-coil region" evidence="2">
    <location>
        <begin position="349"/>
        <end position="441"/>
    </location>
</feature>
<dbReference type="Proteomes" id="UP000887564">
    <property type="component" value="Unplaced"/>
</dbReference>
<feature type="coiled-coil region" evidence="2">
    <location>
        <begin position="465"/>
        <end position="529"/>
    </location>
</feature>